<keyword evidence="7 9" id="KW-0057">Aromatic amino acid biosynthesis</keyword>
<accession>A0AAV1I8R4</accession>
<evidence type="ECO:0000313" key="13">
    <source>
        <dbReference type="Proteomes" id="UP001314263"/>
    </source>
</evidence>
<keyword evidence="5" id="KW-0963">Cytoplasm</keyword>
<feature type="region of interest" description="Disordered" evidence="10">
    <location>
        <begin position="261"/>
        <end position="292"/>
    </location>
</feature>
<evidence type="ECO:0000256" key="10">
    <source>
        <dbReference type="SAM" id="MobiDB-lite"/>
    </source>
</evidence>
<dbReference type="InterPro" id="IPR008238">
    <property type="entry name" value="Chorismate_mutase_AroQ_euk"/>
</dbReference>
<dbReference type="GO" id="GO:0009073">
    <property type="term" value="P:aromatic amino acid family biosynthetic process"/>
    <property type="evidence" value="ECO:0007669"/>
    <property type="project" value="UniProtKB-UniRule"/>
</dbReference>
<dbReference type="Gene3D" id="1.10.590.10">
    <property type="entry name" value="Chorismate mutase, AroQ class superfamily, eukaryotic"/>
    <property type="match status" value="1"/>
</dbReference>
<name>A0AAV1I8R4_9CHLO</name>
<dbReference type="EC" id="5.4.99.5" evidence="4 9"/>
<dbReference type="NCBIfam" id="TIGR01802">
    <property type="entry name" value="CM_pl-yst"/>
    <property type="match status" value="1"/>
</dbReference>
<evidence type="ECO:0000256" key="5">
    <source>
        <dbReference type="ARBA" id="ARBA00022490"/>
    </source>
</evidence>
<evidence type="ECO:0000259" key="11">
    <source>
        <dbReference type="Pfam" id="PF01817"/>
    </source>
</evidence>
<dbReference type="InterPro" id="IPR037039">
    <property type="entry name" value="CM_AroQ_sf_eucaryotic"/>
</dbReference>
<organism evidence="12 13">
    <name type="scientific">Coccomyxa viridis</name>
    <dbReference type="NCBI Taxonomy" id="1274662"/>
    <lineage>
        <taxon>Eukaryota</taxon>
        <taxon>Viridiplantae</taxon>
        <taxon>Chlorophyta</taxon>
        <taxon>core chlorophytes</taxon>
        <taxon>Trebouxiophyceae</taxon>
        <taxon>Trebouxiophyceae incertae sedis</taxon>
        <taxon>Coccomyxaceae</taxon>
        <taxon>Coccomyxa</taxon>
    </lineage>
</organism>
<dbReference type="PIRSF" id="PIRSF017318">
    <property type="entry name" value="Chor_mut_AroQ_eu"/>
    <property type="match status" value="1"/>
</dbReference>
<evidence type="ECO:0000313" key="12">
    <source>
        <dbReference type="EMBL" id="CAK0783236.1"/>
    </source>
</evidence>
<sequence length="332" mass="37382">MSTSLERRRRFAVEALNRWQDHTSTCRQQDVACSATSIAETPPMLQRSDSLDHSTALSLDNIRQSLIRQEDTIIFSLIERAQFAANEPVYQSGAIAVPGYAADGRQYSLLEYLLWETEQMHGRIRRYTSPDEHAFFPRDLPPLVLPPIQYSEVLAPYAREININDKVMALYLDHLIPGITEPGTDNNYGSSAMYDVLALQALSKRIHYGKFVAEAKFLANTEDYSSLIRQQDADGLMRLLTDEAVEAKVVERVRRKAATYGQDITSSSSAPGLDNGDLADSARPAGGERGCDSAKLHYKVEPEIVAELYRTWVMPLNKEVQIQYLLRRLEAP</sequence>
<dbReference type="PROSITE" id="PS51169">
    <property type="entry name" value="CHORISMATE_MUT_3"/>
    <property type="match status" value="1"/>
</dbReference>
<reference evidence="12 13" key="1">
    <citation type="submission" date="2023-10" db="EMBL/GenBank/DDBJ databases">
        <authorList>
            <person name="Maclean D."/>
            <person name="Macfadyen A."/>
        </authorList>
    </citation>
    <scope>NUCLEOTIDE SEQUENCE [LARGE SCALE GENOMIC DNA]</scope>
</reference>
<dbReference type="SUPFAM" id="SSF48600">
    <property type="entry name" value="Chorismate mutase II"/>
    <property type="match status" value="1"/>
</dbReference>
<evidence type="ECO:0000256" key="9">
    <source>
        <dbReference type="PIRNR" id="PIRNR017318"/>
    </source>
</evidence>
<dbReference type="GO" id="GO:0005737">
    <property type="term" value="C:cytoplasm"/>
    <property type="evidence" value="ECO:0007669"/>
    <property type="project" value="UniProtKB-SubCell"/>
</dbReference>
<dbReference type="PANTHER" id="PTHR21145">
    <property type="entry name" value="CHORISMATE MUTASE"/>
    <property type="match status" value="1"/>
</dbReference>
<evidence type="ECO:0000256" key="3">
    <source>
        <dbReference type="ARBA" id="ARBA00004817"/>
    </source>
</evidence>
<dbReference type="GO" id="GO:0004106">
    <property type="term" value="F:chorismate mutase activity"/>
    <property type="evidence" value="ECO:0007669"/>
    <property type="project" value="UniProtKB-UniRule"/>
</dbReference>
<comment type="subcellular location">
    <subcellularLocation>
        <location evidence="2">Cytoplasm</location>
    </subcellularLocation>
</comment>
<gene>
    <name evidence="12" type="ORF">CVIRNUC_006435</name>
</gene>
<evidence type="ECO:0000256" key="4">
    <source>
        <dbReference type="ARBA" id="ARBA00012404"/>
    </source>
</evidence>
<keyword evidence="8 9" id="KW-0413">Isomerase</keyword>
<dbReference type="Pfam" id="PF01817">
    <property type="entry name" value="CM_2"/>
    <property type="match status" value="1"/>
</dbReference>
<evidence type="ECO:0000256" key="6">
    <source>
        <dbReference type="ARBA" id="ARBA00022605"/>
    </source>
</evidence>
<feature type="domain" description="Chorismate mutase" evidence="11">
    <location>
        <begin position="192"/>
        <end position="321"/>
    </location>
</feature>
<dbReference type="PANTHER" id="PTHR21145:SF12">
    <property type="entry name" value="CHORISMATE MUTASE"/>
    <property type="match status" value="1"/>
</dbReference>
<protein>
    <recommendedName>
        <fullName evidence="4 9">Chorismate mutase</fullName>
        <ecNumber evidence="4 9">5.4.99.5</ecNumber>
    </recommendedName>
</protein>
<dbReference type="InterPro" id="IPR036263">
    <property type="entry name" value="Chorismate_II_sf"/>
</dbReference>
<dbReference type="InterPro" id="IPR002701">
    <property type="entry name" value="CM_II_prokaryot"/>
</dbReference>
<evidence type="ECO:0000256" key="7">
    <source>
        <dbReference type="ARBA" id="ARBA00023141"/>
    </source>
</evidence>
<comment type="caution">
    <text evidence="12">The sequence shown here is derived from an EMBL/GenBank/DDBJ whole genome shotgun (WGS) entry which is preliminary data.</text>
</comment>
<comment type="catalytic activity">
    <reaction evidence="1 9">
        <text>chorismate = prephenate</text>
        <dbReference type="Rhea" id="RHEA:13897"/>
        <dbReference type="ChEBI" id="CHEBI:29748"/>
        <dbReference type="ChEBI" id="CHEBI:29934"/>
        <dbReference type="EC" id="5.4.99.5"/>
    </reaction>
</comment>
<keyword evidence="6 9" id="KW-0028">Amino-acid biosynthesis</keyword>
<comment type="pathway">
    <text evidence="3">Metabolic intermediate biosynthesis; prephenate biosynthesis; prephenate from chorismate: step 1/1.</text>
</comment>
<evidence type="ECO:0000256" key="8">
    <source>
        <dbReference type="ARBA" id="ARBA00023235"/>
    </source>
</evidence>
<dbReference type="EMBL" id="CAUYUE010000008">
    <property type="protein sequence ID" value="CAK0783236.1"/>
    <property type="molecule type" value="Genomic_DNA"/>
</dbReference>
<dbReference type="GO" id="GO:0008652">
    <property type="term" value="P:amino acid biosynthetic process"/>
    <property type="evidence" value="ECO:0007669"/>
    <property type="project" value="UniProtKB-KW"/>
</dbReference>
<evidence type="ECO:0000256" key="1">
    <source>
        <dbReference type="ARBA" id="ARBA00000824"/>
    </source>
</evidence>
<evidence type="ECO:0000256" key="2">
    <source>
        <dbReference type="ARBA" id="ARBA00004496"/>
    </source>
</evidence>
<keyword evidence="13" id="KW-1185">Reference proteome</keyword>
<proteinExistence type="predicted"/>
<dbReference type="Proteomes" id="UP001314263">
    <property type="component" value="Unassembled WGS sequence"/>
</dbReference>
<dbReference type="AlphaFoldDB" id="A0AAV1I8R4"/>
<dbReference type="GO" id="GO:0046417">
    <property type="term" value="P:chorismate metabolic process"/>
    <property type="evidence" value="ECO:0007669"/>
    <property type="project" value="InterPro"/>
</dbReference>